<dbReference type="InterPro" id="IPR011009">
    <property type="entry name" value="Kinase-like_dom_sf"/>
</dbReference>
<reference evidence="3" key="1">
    <citation type="submission" date="2023-10" db="EMBL/GenBank/DDBJ databases">
        <authorList>
            <person name="Chen Y."/>
            <person name="Shah S."/>
            <person name="Dougan E. K."/>
            <person name="Thang M."/>
            <person name="Chan C."/>
        </authorList>
    </citation>
    <scope>NUCLEOTIDE SEQUENCE [LARGE SCALE GENOMIC DNA]</scope>
</reference>
<sequence length="74" mass="8625">EARVAKKAAAILQTDRQDRWVVDDRYKLRSCLGRGAYGQVCEAYDRKEERSVAIKRSSLAQFNKPQDLKRLLRE</sequence>
<proteinExistence type="predicted"/>
<comment type="caution">
    <text evidence="3">The sequence shown here is derived from an EMBL/GenBank/DDBJ whole genome shotgun (WGS) entry which is preliminary data.</text>
</comment>
<evidence type="ECO:0000256" key="1">
    <source>
        <dbReference type="PROSITE-ProRule" id="PRU10141"/>
    </source>
</evidence>
<dbReference type="EMBL" id="CAUYUJ010002842">
    <property type="protein sequence ID" value="CAK0802620.1"/>
    <property type="molecule type" value="Genomic_DNA"/>
</dbReference>
<protein>
    <recommendedName>
        <fullName evidence="2">Protein kinase domain-containing protein</fullName>
    </recommendedName>
</protein>
<feature type="non-terminal residue" evidence="3">
    <location>
        <position position="74"/>
    </location>
</feature>
<dbReference type="Proteomes" id="UP001189429">
    <property type="component" value="Unassembled WGS sequence"/>
</dbReference>
<accession>A0ABN9Q9V1</accession>
<gene>
    <name evidence="3" type="ORF">PCOR1329_LOCUS10075</name>
</gene>
<keyword evidence="1" id="KW-0547">Nucleotide-binding</keyword>
<feature type="non-terminal residue" evidence="3">
    <location>
        <position position="1"/>
    </location>
</feature>
<name>A0ABN9Q9V1_9DINO</name>
<organism evidence="3 4">
    <name type="scientific">Prorocentrum cordatum</name>
    <dbReference type="NCBI Taxonomy" id="2364126"/>
    <lineage>
        <taxon>Eukaryota</taxon>
        <taxon>Sar</taxon>
        <taxon>Alveolata</taxon>
        <taxon>Dinophyceae</taxon>
        <taxon>Prorocentrales</taxon>
        <taxon>Prorocentraceae</taxon>
        <taxon>Prorocentrum</taxon>
    </lineage>
</organism>
<dbReference type="PROSITE" id="PS50011">
    <property type="entry name" value="PROTEIN_KINASE_DOM"/>
    <property type="match status" value="1"/>
</dbReference>
<keyword evidence="1" id="KW-0067">ATP-binding</keyword>
<evidence type="ECO:0000313" key="3">
    <source>
        <dbReference type="EMBL" id="CAK0802620.1"/>
    </source>
</evidence>
<dbReference type="SUPFAM" id="SSF56112">
    <property type="entry name" value="Protein kinase-like (PK-like)"/>
    <property type="match status" value="1"/>
</dbReference>
<dbReference type="Gene3D" id="3.30.200.20">
    <property type="entry name" value="Phosphorylase Kinase, domain 1"/>
    <property type="match status" value="1"/>
</dbReference>
<dbReference type="InterPro" id="IPR017441">
    <property type="entry name" value="Protein_kinase_ATP_BS"/>
</dbReference>
<feature type="binding site" evidence="1">
    <location>
        <position position="55"/>
    </location>
    <ligand>
        <name>ATP</name>
        <dbReference type="ChEBI" id="CHEBI:30616"/>
    </ligand>
</feature>
<keyword evidence="4" id="KW-1185">Reference proteome</keyword>
<dbReference type="PROSITE" id="PS00107">
    <property type="entry name" value="PROTEIN_KINASE_ATP"/>
    <property type="match status" value="1"/>
</dbReference>
<dbReference type="InterPro" id="IPR000719">
    <property type="entry name" value="Prot_kinase_dom"/>
</dbReference>
<feature type="domain" description="Protein kinase" evidence="2">
    <location>
        <begin position="26"/>
        <end position="74"/>
    </location>
</feature>
<evidence type="ECO:0000313" key="4">
    <source>
        <dbReference type="Proteomes" id="UP001189429"/>
    </source>
</evidence>
<evidence type="ECO:0000259" key="2">
    <source>
        <dbReference type="PROSITE" id="PS50011"/>
    </source>
</evidence>